<dbReference type="Proteomes" id="UP001229486">
    <property type="component" value="Unassembled WGS sequence"/>
</dbReference>
<dbReference type="PIRSF" id="PIRSF001439">
    <property type="entry name" value="CryM"/>
    <property type="match status" value="1"/>
</dbReference>
<name>A0AB73IM21_9BURK</name>
<accession>A0AB73IM21</accession>
<dbReference type="GO" id="GO:0008473">
    <property type="term" value="F:ornithine cyclodeaminase activity"/>
    <property type="evidence" value="ECO:0007669"/>
    <property type="project" value="UniProtKB-EC"/>
</dbReference>
<protein>
    <submittedName>
        <fullName evidence="1">Ornithine cyclodeaminase</fullName>
        <ecNumber evidence="1">4.3.1.12</ecNumber>
    </submittedName>
</protein>
<dbReference type="SUPFAM" id="SSF51735">
    <property type="entry name" value="NAD(P)-binding Rossmann-fold domains"/>
    <property type="match status" value="1"/>
</dbReference>
<dbReference type="EC" id="4.3.1.12" evidence="1"/>
<sequence length="313" mass="33033">MRILNKDEIVRRFDPARALELIEAGLIAHARGDVQLPPVQNFRFDTSDGDCCVKSAYIDGEPAFFVKVSTGFYKNARLGLPTNDGLVLALSASTGEPLVLLQDGGWLTGARTALAGAIAARLLAPDDVHAIGIVGTGEQARLQLRYLADVVACRKAIVWGRGEVQLEAFCKDAAKFGYEVHATLDASELARSANLIVTATPSRAPILRREWIQPGTHITAVGADAPGKQELDAAIVGDADCVVVDSLRQCAAYGELAHAIAAGLRSEDNAFELGSVLAAGKRVRRDDSEITVADLTGLAVQDAAAAACVLHIA</sequence>
<reference evidence="1" key="1">
    <citation type="submission" date="2023-07" db="EMBL/GenBank/DDBJ databases">
        <title>Sorghum-associated microbial communities from plants grown in Nebraska, USA.</title>
        <authorList>
            <person name="Schachtman D."/>
        </authorList>
    </citation>
    <scope>NUCLEOTIDE SEQUENCE</scope>
    <source>
        <strain evidence="1">DS1061</strain>
    </source>
</reference>
<dbReference type="EMBL" id="JAURTK010000015">
    <property type="protein sequence ID" value="MDP9651052.1"/>
    <property type="molecule type" value="Genomic_DNA"/>
</dbReference>
<evidence type="ECO:0000313" key="2">
    <source>
        <dbReference type="Proteomes" id="UP001229486"/>
    </source>
</evidence>
<dbReference type="InterPro" id="IPR003462">
    <property type="entry name" value="ODC_Mu_crystall"/>
</dbReference>
<dbReference type="Gene3D" id="3.40.50.720">
    <property type="entry name" value="NAD(P)-binding Rossmann-like Domain"/>
    <property type="match status" value="1"/>
</dbReference>
<dbReference type="AlphaFoldDB" id="A0AB73IM21"/>
<dbReference type="NCBIfam" id="NF005296">
    <property type="entry name" value="PRK06823.1"/>
    <property type="match status" value="1"/>
</dbReference>
<dbReference type="InterPro" id="IPR023401">
    <property type="entry name" value="ODC_N"/>
</dbReference>
<keyword evidence="1" id="KW-0456">Lyase</keyword>
<proteinExistence type="predicted"/>
<dbReference type="Pfam" id="PF02423">
    <property type="entry name" value="OCD_Mu_crystall"/>
    <property type="match status" value="1"/>
</dbReference>
<gene>
    <name evidence="1" type="ORF">J2793_006527</name>
</gene>
<dbReference type="PANTHER" id="PTHR13812:SF19">
    <property type="entry name" value="KETIMINE REDUCTASE MU-CRYSTALLIN"/>
    <property type="match status" value="1"/>
</dbReference>
<dbReference type="Gene3D" id="3.30.1780.10">
    <property type="entry name" value="ornithine cyclodeaminase, domain 1"/>
    <property type="match status" value="1"/>
</dbReference>
<dbReference type="InterPro" id="IPR036291">
    <property type="entry name" value="NAD(P)-bd_dom_sf"/>
</dbReference>
<dbReference type="GO" id="GO:0005737">
    <property type="term" value="C:cytoplasm"/>
    <property type="evidence" value="ECO:0007669"/>
    <property type="project" value="TreeGrafter"/>
</dbReference>
<dbReference type="RefSeq" id="WP_392395770.1">
    <property type="nucleotide sequence ID" value="NZ_JAURTK010000015.1"/>
</dbReference>
<organism evidence="1 2">
    <name type="scientific">Paraburkholderia caledonica</name>
    <dbReference type="NCBI Taxonomy" id="134536"/>
    <lineage>
        <taxon>Bacteria</taxon>
        <taxon>Pseudomonadati</taxon>
        <taxon>Pseudomonadota</taxon>
        <taxon>Betaproteobacteria</taxon>
        <taxon>Burkholderiales</taxon>
        <taxon>Burkholderiaceae</taxon>
        <taxon>Paraburkholderia</taxon>
    </lineage>
</organism>
<comment type="caution">
    <text evidence="1">The sequence shown here is derived from an EMBL/GenBank/DDBJ whole genome shotgun (WGS) entry which is preliminary data.</text>
</comment>
<evidence type="ECO:0000313" key="1">
    <source>
        <dbReference type="EMBL" id="MDP9651052.1"/>
    </source>
</evidence>
<dbReference type="PANTHER" id="PTHR13812">
    <property type="entry name" value="KETIMINE REDUCTASE MU-CRYSTALLIN"/>
    <property type="match status" value="1"/>
</dbReference>